<dbReference type="GO" id="GO:0008270">
    <property type="term" value="F:zinc ion binding"/>
    <property type="evidence" value="ECO:0007669"/>
    <property type="project" value="InterPro"/>
</dbReference>
<feature type="domain" description="Peptidase M1 membrane alanine aminopeptidase" evidence="2">
    <location>
        <begin position="379"/>
        <end position="587"/>
    </location>
</feature>
<comment type="caution">
    <text evidence="3">The sequence shown here is derived from an EMBL/GenBank/DDBJ whole genome shotgun (WGS) entry which is preliminary data.</text>
</comment>
<dbReference type="GO" id="GO:0016020">
    <property type="term" value="C:membrane"/>
    <property type="evidence" value="ECO:0007669"/>
    <property type="project" value="TreeGrafter"/>
</dbReference>
<dbReference type="GO" id="GO:0043171">
    <property type="term" value="P:peptide catabolic process"/>
    <property type="evidence" value="ECO:0007669"/>
    <property type="project" value="TreeGrafter"/>
</dbReference>
<evidence type="ECO:0000259" key="2">
    <source>
        <dbReference type="Pfam" id="PF01433"/>
    </source>
</evidence>
<dbReference type="GO" id="GO:0042277">
    <property type="term" value="F:peptide binding"/>
    <property type="evidence" value="ECO:0007669"/>
    <property type="project" value="TreeGrafter"/>
</dbReference>
<dbReference type="GO" id="GO:0070006">
    <property type="term" value="F:metalloaminopeptidase activity"/>
    <property type="evidence" value="ECO:0007669"/>
    <property type="project" value="TreeGrafter"/>
</dbReference>
<dbReference type="PANTHER" id="PTHR11533">
    <property type="entry name" value="PROTEASE M1 ZINC METALLOPROTEASE"/>
    <property type="match status" value="1"/>
</dbReference>
<dbReference type="CDD" id="cd09604">
    <property type="entry name" value="M1_APN_like"/>
    <property type="match status" value="1"/>
</dbReference>
<dbReference type="InterPro" id="IPR027268">
    <property type="entry name" value="Peptidase_M4/M1_CTD_sf"/>
</dbReference>
<name>A0A520S550_9GAMM</name>
<keyword evidence="1" id="KW-0732">Signal</keyword>
<evidence type="ECO:0000313" key="3">
    <source>
        <dbReference type="EMBL" id="RZO77580.1"/>
    </source>
</evidence>
<reference evidence="3 4" key="1">
    <citation type="submission" date="2019-02" db="EMBL/GenBank/DDBJ databases">
        <title>Prokaryotic population dynamics and viral predation in marine succession experiment using metagenomics: the confinement effect.</title>
        <authorList>
            <person name="Haro-Moreno J.M."/>
            <person name="Rodriguez-Valera F."/>
            <person name="Lopez-Perez M."/>
        </authorList>
    </citation>
    <scope>NUCLEOTIDE SEQUENCE [LARGE SCALE GENOMIC DNA]</scope>
    <source>
        <strain evidence="3">MED-G158</strain>
    </source>
</reference>
<dbReference type="InterPro" id="IPR014782">
    <property type="entry name" value="Peptidase_M1_dom"/>
</dbReference>
<dbReference type="SUPFAM" id="SSF55486">
    <property type="entry name" value="Metalloproteases ('zincins'), catalytic domain"/>
    <property type="match status" value="1"/>
</dbReference>
<feature type="signal peptide" evidence="1">
    <location>
        <begin position="1"/>
        <end position="22"/>
    </location>
</feature>
<dbReference type="Gene3D" id="1.10.390.10">
    <property type="entry name" value="Neutral Protease Domain 2"/>
    <property type="match status" value="1"/>
</dbReference>
<feature type="chain" id="PRO_5021700178" evidence="1">
    <location>
        <begin position="23"/>
        <end position="815"/>
    </location>
</feature>
<organism evidence="3 4">
    <name type="scientific">OM182 bacterium</name>
    <dbReference type="NCBI Taxonomy" id="2510334"/>
    <lineage>
        <taxon>Bacteria</taxon>
        <taxon>Pseudomonadati</taxon>
        <taxon>Pseudomonadota</taxon>
        <taxon>Gammaproteobacteria</taxon>
        <taxon>OMG group</taxon>
        <taxon>OM182 clade</taxon>
    </lineage>
</organism>
<evidence type="ECO:0000256" key="1">
    <source>
        <dbReference type="SAM" id="SignalP"/>
    </source>
</evidence>
<dbReference type="Proteomes" id="UP000320404">
    <property type="component" value="Unassembled WGS sequence"/>
</dbReference>
<dbReference type="InterPro" id="IPR050344">
    <property type="entry name" value="Peptidase_M1_aminopeptidases"/>
</dbReference>
<dbReference type="AlphaFoldDB" id="A0A520S550"/>
<dbReference type="Pfam" id="PF01433">
    <property type="entry name" value="Peptidase_M1"/>
    <property type="match status" value="1"/>
</dbReference>
<evidence type="ECO:0000313" key="4">
    <source>
        <dbReference type="Proteomes" id="UP000320404"/>
    </source>
</evidence>
<dbReference type="GO" id="GO:0005737">
    <property type="term" value="C:cytoplasm"/>
    <property type="evidence" value="ECO:0007669"/>
    <property type="project" value="TreeGrafter"/>
</dbReference>
<gene>
    <name evidence="3" type="ORF">EVA69_01650</name>
</gene>
<proteinExistence type="predicted"/>
<accession>A0A520S550</accession>
<dbReference type="EMBL" id="SHAH01000013">
    <property type="protein sequence ID" value="RZO77580.1"/>
    <property type="molecule type" value="Genomic_DNA"/>
</dbReference>
<dbReference type="PANTHER" id="PTHR11533:SF174">
    <property type="entry name" value="PUROMYCIN-SENSITIVE AMINOPEPTIDASE-RELATED"/>
    <property type="match status" value="1"/>
</dbReference>
<protein>
    <submittedName>
        <fullName evidence="3">M1 family peptidase</fullName>
    </submittedName>
</protein>
<dbReference type="GO" id="GO:0005615">
    <property type="term" value="C:extracellular space"/>
    <property type="evidence" value="ECO:0007669"/>
    <property type="project" value="TreeGrafter"/>
</dbReference>
<sequence>MTGIYRIALIVTSMLWAVSLQAQGIQQTKGSFEDKFRQLDEILPTANIYRNAGGAPGHEYWQQEVDYNIDATLDEDNQRLSATELITYRNNSPDTLTYLWFQLDQNRFRSDSMAVMSGTFNGSSPGADSNDPARISLGQLRSLQYQEDADLGHRINAVSDSRENALVHTVVGTLMRVDLAEPLESGDEVDLRIDFEYNIVNGDVLRPRAGYEHFPDDEREGGNYIFALAQWFPRLVAYTDYEGWTNKEFLGSGEFTLEFGDYEVSMTVPADHIVSATGELQNPNDVLTREQRDRLREAETAERPVYIVTPEEALANEAEGSNQTATWRFAAENVRDFAWSSSRKFIWDAKGHTQPGADQELVMAMSFYPKEGGSLWSEYSTEVVIHTLDVYSRFSFDYPYPTAQSVNVGFVGGMEYPMITFNGPRTELQDDGSRTYSLAEKRFLIGVVIHEIGHFYFPMIVNSDERQWTWMDEGLNSYLDSVAGREWDAEIPWGVEPRYITDYMESQNQVPVMTQSDSVLRLGPNAYSKPATAINILRETIMGRELFDFAFKEYSRLWAFKRPTPADFFRTMEEASGIDLDWFWRGWFYTTDHVDISLDRVYQMRMDTEDPDIDFSRQREFEKSLPPSLYVERNRAEGLLTWVERNPDVRDFYDDNDQFTVTNVERNRYNSFLEGLEDWEREVLDRAISEDLSYYIMEFSNHGGLVMPIILQFDYADGSSEEMRLPAEIWRRSPAAVKKLVVTEKEIVSVTVDPLQETADVDIENNYYPRRIIPSRIESFKSQGGGSLVGRDIMQDIKTELDTDEDEDEDEDTEQ</sequence>